<keyword evidence="7" id="KW-0227">DNA damage</keyword>
<keyword evidence="11" id="KW-0010">Activator</keyword>
<feature type="domain" description="HTH araC/xylS-type" evidence="15">
    <location>
        <begin position="63"/>
        <end position="161"/>
    </location>
</feature>
<dbReference type="InterPro" id="IPR009057">
    <property type="entry name" value="Homeodomain-like_sf"/>
</dbReference>
<keyword evidence="8" id="KW-0862">Zinc</keyword>
<protein>
    <submittedName>
        <fullName evidence="16">Flavin reductase-like, FMN-binding protein</fullName>
    </submittedName>
</protein>
<comment type="cofactor">
    <cofactor evidence="1">
        <name>FMN</name>
        <dbReference type="ChEBI" id="CHEBI:58210"/>
    </cofactor>
</comment>
<evidence type="ECO:0000256" key="12">
    <source>
        <dbReference type="ARBA" id="ARBA00023163"/>
    </source>
</evidence>
<keyword evidence="17" id="KW-1185">Reference proteome</keyword>
<comment type="caution">
    <text evidence="16">The sequence shown here is derived from an EMBL/GenBank/DDBJ whole genome shotgun (WGS) entry which is preliminary data.</text>
</comment>
<dbReference type="InterPro" id="IPR018060">
    <property type="entry name" value="HTH_AraC"/>
</dbReference>
<dbReference type="SUPFAM" id="SSF50475">
    <property type="entry name" value="FMN-binding split barrel"/>
    <property type="match status" value="1"/>
</dbReference>
<dbReference type="Pfam" id="PF12833">
    <property type="entry name" value="HTH_18"/>
    <property type="match status" value="1"/>
</dbReference>
<dbReference type="GO" id="GO:0032259">
    <property type="term" value="P:methylation"/>
    <property type="evidence" value="ECO:0007669"/>
    <property type="project" value="UniProtKB-KW"/>
</dbReference>
<dbReference type="GO" id="GO:0043565">
    <property type="term" value="F:sequence-specific DNA binding"/>
    <property type="evidence" value="ECO:0007669"/>
    <property type="project" value="InterPro"/>
</dbReference>
<comment type="similarity">
    <text evidence="14">Belongs to the flavoredoxin family.</text>
</comment>
<dbReference type="InterPro" id="IPR002563">
    <property type="entry name" value="Flavin_Rdtase-like_dom"/>
</dbReference>
<comment type="cofactor">
    <cofactor evidence="2">
        <name>Zn(2+)</name>
        <dbReference type="ChEBI" id="CHEBI:29105"/>
    </cofactor>
</comment>
<dbReference type="InterPro" id="IPR012349">
    <property type="entry name" value="Split_barrel_FMN-bd"/>
</dbReference>
<gene>
    <name evidence="16" type="ORF">COLO4_01739</name>
</gene>
<dbReference type="Gene3D" id="3.40.10.10">
    <property type="entry name" value="DNA Methylphosphotriester Repair Domain"/>
    <property type="match status" value="1"/>
</dbReference>
<accession>A0A1R3L283</accession>
<evidence type="ECO:0000256" key="4">
    <source>
        <dbReference type="ARBA" id="ARBA00022630"/>
    </source>
</evidence>
<keyword evidence="3" id="KW-0489">Methyltransferase</keyword>
<keyword evidence="6" id="KW-0479">Metal-binding</keyword>
<evidence type="ECO:0000259" key="15">
    <source>
        <dbReference type="PROSITE" id="PS01124"/>
    </source>
</evidence>
<evidence type="ECO:0000256" key="7">
    <source>
        <dbReference type="ARBA" id="ARBA00022763"/>
    </source>
</evidence>
<evidence type="ECO:0000256" key="6">
    <source>
        <dbReference type="ARBA" id="ARBA00022723"/>
    </source>
</evidence>
<keyword evidence="13" id="KW-0234">DNA repair</keyword>
<dbReference type="STRING" id="93759.A0A1R3L283"/>
<dbReference type="PANTHER" id="PTHR43567">
    <property type="entry name" value="FLAVOREDOXIN-RELATED-RELATED"/>
    <property type="match status" value="1"/>
</dbReference>
<evidence type="ECO:0000256" key="11">
    <source>
        <dbReference type="ARBA" id="ARBA00023159"/>
    </source>
</evidence>
<evidence type="ECO:0000256" key="2">
    <source>
        <dbReference type="ARBA" id="ARBA00001947"/>
    </source>
</evidence>
<dbReference type="Pfam" id="PF02805">
    <property type="entry name" value="Ada_Zn_binding"/>
    <property type="match status" value="1"/>
</dbReference>
<dbReference type="GO" id="GO:0003700">
    <property type="term" value="F:DNA-binding transcription factor activity"/>
    <property type="evidence" value="ECO:0007669"/>
    <property type="project" value="InterPro"/>
</dbReference>
<evidence type="ECO:0000256" key="3">
    <source>
        <dbReference type="ARBA" id="ARBA00022603"/>
    </source>
</evidence>
<dbReference type="EMBL" id="AWUE01004364">
    <property type="protein sequence ID" value="OMP13407.1"/>
    <property type="molecule type" value="Genomic_DNA"/>
</dbReference>
<dbReference type="PROSITE" id="PS01124">
    <property type="entry name" value="HTH_ARAC_FAMILY_2"/>
    <property type="match status" value="1"/>
</dbReference>
<dbReference type="OrthoDB" id="1734508at2759"/>
<dbReference type="Gene3D" id="2.30.110.10">
    <property type="entry name" value="Electron Transport, Fmn-binding Protein, Chain A"/>
    <property type="match status" value="1"/>
</dbReference>
<keyword evidence="10" id="KW-0238">DNA-binding</keyword>
<dbReference type="Pfam" id="PF01613">
    <property type="entry name" value="Flavin_Reduct"/>
    <property type="match status" value="1"/>
</dbReference>
<dbReference type="InterPro" id="IPR018062">
    <property type="entry name" value="HTH_AraC-typ_CS"/>
</dbReference>
<sequence length="371" mass="42297">MTGSFYSVKTTNIFCRPSCKSRIPNRKNVRLFTTVQHAIQAGFQVCKRCCPDQLQTPQEQWVEEIVQLIHQYFWDDLKLEELSRLASGSPFHLQRSFRHMKGYTPAQYVQTVRIREAEKLLLTTMQSVSQIGMQVGLDNPSYFATLFKQKTGFTPTAYQRGIFMHQTIQPQILYFGTPVVIISTLNPDGTPNIAPISSIWWMNQSCMIGMSSRSQTIANLKREQQCTINLASADLVHVVDRLALTTGTFPVPEYKQNIGYVYVPDKFKHAGLTPVASQTVQAPCIQECPVQMEAVLEQSYVFDQKSGGHLCAAELNINRIHIEEALLNDQQRIVAERWHPLIMNFCEFFTTGSTIHPSRLAEPFTKQYYNS</sequence>
<dbReference type="GO" id="GO:0010181">
    <property type="term" value="F:FMN binding"/>
    <property type="evidence" value="ECO:0007669"/>
    <property type="project" value="InterPro"/>
</dbReference>
<evidence type="ECO:0000256" key="8">
    <source>
        <dbReference type="ARBA" id="ARBA00022833"/>
    </source>
</evidence>
<dbReference type="PROSITE" id="PS00041">
    <property type="entry name" value="HTH_ARAC_FAMILY_1"/>
    <property type="match status" value="1"/>
</dbReference>
<dbReference type="Proteomes" id="UP000187203">
    <property type="component" value="Unassembled WGS sequence"/>
</dbReference>
<organism evidence="16 17">
    <name type="scientific">Corchorus olitorius</name>
    <dbReference type="NCBI Taxonomy" id="93759"/>
    <lineage>
        <taxon>Eukaryota</taxon>
        <taxon>Viridiplantae</taxon>
        <taxon>Streptophyta</taxon>
        <taxon>Embryophyta</taxon>
        <taxon>Tracheophyta</taxon>
        <taxon>Spermatophyta</taxon>
        <taxon>Magnoliopsida</taxon>
        <taxon>eudicotyledons</taxon>
        <taxon>Gunneridae</taxon>
        <taxon>Pentapetalae</taxon>
        <taxon>rosids</taxon>
        <taxon>malvids</taxon>
        <taxon>Malvales</taxon>
        <taxon>Malvaceae</taxon>
        <taxon>Grewioideae</taxon>
        <taxon>Apeibeae</taxon>
        <taxon>Corchorus</taxon>
    </lineage>
</organism>
<dbReference type="InterPro" id="IPR004026">
    <property type="entry name" value="Ada_DNA_repair_Zn-bd"/>
</dbReference>
<dbReference type="SUPFAM" id="SSF57884">
    <property type="entry name" value="Ada DNA repair protein, N-terminal domain (N-Ada 10)"/>
    <property type="match status" value="1"/>
</dbReference>
<dbReference type="InterPro" id="IPR035451">
    <property type="entry name" value="Ada-like_dom_sf"/>
</dbReference>
<dbReference type="AlphaFoldDB" id="A0A1R3L283"/>
<keyword evidence="5" id="KW-0808">Transferase</keyword>
<dbReference type="SMART" id="SM00342">
    <property type="entry name" value="HTH_ARAC"/>
    <property type="match status" value="1"/>
</dbReference>
<evidence type="ECO:0000256" key="14">
    <source>
        <dbReference type="ARBA" id="ARBA00038054"/>
    </source>
</evidence>
<evidence type="ECO:0000256" key="5">
    <source>
        <dbReference type="ARBA" id="ARBA00022679"/>
    </source>
</evidence>
<evidence type="ECO:0000256" key="13">
    <source>
        <dbReference type="ARBA" id="ARBA00023204"/>
    </source>
</evidence>
<dbReference type="PANTHER" id="PTHR43567:SF1">
    <property type="entry name" value="FLAVOREDOXIN"/>
    <property type="match status" value="1"/>
</dbReference>
<evidence type="ECO:0000256" key="1">
    <source>
        <dbReference type="ARBA" id="ARBA00001917"/>
    </source>
</evidence>
<keyword evidence="12" id="KW-0804">Transcription</keyword>
<evidence type="ECO:0000256" key="10">
    <source>
        <dbReference type="ARBA" id="ARBA00023125"/>
    </source>
</evidence>
<evidence type="ECO:0000313" key="16">
    <source>
        <dbReference type="EMBL" id="OMP13407.1"/>
    </source>
</evidence>
<dbReference type="GO" id="GO:0008270">
    <property type="term" value="F:zinc ion binding"/>
    <property type="evidence" value="ECO:0007669"/>
    <property type="project" value="InterPro"/>
</dbReference>
<dbReference type="SUPFAM" id="SSF46689">
    <property type="entry name" value="Homeodomain-like"/>
    <property type="match status" value="2"/>
</dbReference>
<dbReference type="InterPro" id="IPR052174">
    <property type="entry name" value="Flavoredoxin"/>
</dbReference>
<dbReference type="GO" id="GO:0006281">
    <property type="term" value="P:DNA repair"/>
    <property type="evidence" value="ECO:0007669"/>
    <property type="project" value="UniProtKB-KW"/>
</dbReference>
<keyword evidence="9" id="KW-0805">Transcription regulation</keyword>
<reference evidence="17" key="1">
    <citation type="submission" date="2013-09" db="EMBL/GenBank/DDBJ databases">
        <title>Corchorus olitorius genome sequencing.</title>
        <authorList>
            <person name="Alam M."/>
            <person name="Haque M.S."/>
            <person name="Islam M.S."/>
            <person name="Emdad E.M."/>
            <person name="Islam M.M."/>
            <person name="Ahmed B."/>
            <person name="Halim A."/>
            <person name="Hossen Q.M.M."/>
            <person name="Hossain M.Z."/>
            <person name="Ahmed R."/>
            <person name="Khan M.M."/>
            <person name="Islam R."/>
            <person name="Rashid M.M."/>
            <person name="Khan S.A."/>
            <person name="Rahman M.S."/>
            <person name="Alam M."/>
            <person name="Yahiya A.S."/>
            <person name="Khan M.S."/>
            <person name="Azam M.S."/>
            <person name="Haque T."/>
            <person name="Lashkar M.Z.H."/>
            <person name="Akhand A.I."/>
            <person name="Morshed G."/>
            <person name="Roy S."/>
            <person name="Uddin K.S."/>
            <person name="Rabeya T."/>
            <person name="Hossain A.S."/>
            <person name="Chowdhury A."/>
            <person name="Snigdha A.R."/>
            <person name="Mortoza M.S."/>
            <person name="Matin S.A."/>
            <person name="Hoque S.M.E."/>
            <person name="Islam M.K."/>
            <person name="Roy D.K."/>
            <person name="Haider R."/>
            <person name="Moosa M.M."/>
            <person name="Elias S.M."/>
            <person name="Hasan A.M."/>
            <person name="Jahan S."/>
            <person name="Shafiuddin M."/>
            <person name="Mahmood N."/>
            <person name="Shommy N.S."/>
        </authorList>
    </citation>
    <scope>NUCLEOTIDE SEQUENCE [LARGE SCALE GENOMIC DNA]</scope>
    <source>
        <strain evidence="17">cv. O-4</strain>
    </source>
</reference>
<proteinExistence type="inferred from homology"/>
<evidence type="ECO:0000313" key="17">
    <source>
        <dbReference type="Proteomes" id="UP000187203"/>
    </source>
</evidence>
<keyword evidence="4" id="KW-0285">Flavoprotein</keyword>
<dbReference type="Gene3D" id="1.10.10.60">
    <property type="entry name" value="Homeodomain-like"/>
    <property type="match status" value="2"/>
</dbReference>
<dbReference type="GO" id="GO:0008168">
    <property type="term" value="F:methyltransferase activity"/>
    <property type="evidence" value="ECO:0007669"/>
    <property type="project" value="UniProtKB-KW"/>
</dbReference>
<name>A0A1R3L283_9ROSI</name>
<evidence type="ECO:0000256" key="9">
    <source>
        <dbReference type="ARBA" id="ARBA00023015"/>
    </source>
</evidence>